<dbReference type="CDD" id="cd00082">
    <property type="entry name" value="HisKA"/>
    <property type="match status" value="1"/>
</dbReference>
<dbReference type="GO" id="GO:0006355">
    <property type="term" value="P:regulation of DNA-templated transcription"/>
    <property type="evidence" value="ECO:0007669"/>
    <property type="project" value="InterPro"/>
</dbReference>
<organism evidence="11 12">
    <name type="scientific">Sporotomaculum syntrophicum</name>
    <dbReference type="NCBI Taxonomy" id="182264"/>
    <lineage>
        <taxon>Bacteria</taxon>
        <taxon>Bacillati</taxon>
        <taxon>Bacillota</taxon>
        <taxon>Clostridia</taxon>
        <taxon>Eubacteriales</taxon>
        <taxon>Desulfallaceae</taxon>
        <taxon>Sporotomaculum</taxon>
    </lineage>
</organism>
<comment type="caution">
    <text evidence="11">The sequence shown here is derived from an EMBL/GenBank/DDBJ whole genome shotgun (WGS) entry which is preliminary data.</text>
</comment>
<evidence type="ECO:0000256" key="5">
    <source>
        <dbReference type="ARBA" id="ARBA00022741"/>
    </source>
</evidence>
<dbReference type="InterPro" id="IPR000014">
    <property type="entry name" value="PAS"/>
</dbReference>
<evidence type="ECO:0000256" key="2">
    <source>
        <dbReference type="ARBA" id="ARBA00012438"/>
    </source>
</evidence>
<dbReference type="SMART" id="SM00091">
    <property type="entry name" value="PAS"/>
    <property type="match status" value="1"/>
</dbReference>
<evidence type="ECO:0000313" key="12">
    <source>
        <dbReference type="Proteomes" id="UP000798488"/>
    </source>
</evidence>
<gene>
    <name evidence="11" type="primary">kinE_2</name>
    <name evidence="11" type="ORF">SPSYN_01170</name>
</gene>
<evidence type="ECO:0000256" key="4">
    <source>
        <dbReference type="ARBA" id="ARBA00022679"/>
    </source>
</evidence>
<feature type="domain" description="PAS" evidence="10">
    <location>
        <begin position="5"/>
        <end position="50"/>
    </location>
</feature>
<dbReference type="Pfam" id="PF00989">
    <property type="entry name" value="PAS"/>
    <property type="match status" value="1"/>
</dbReference>
<dbReference type="PANTHER" id="PTHR43065">
    <property type="entry name" value="SENSOR HISTIDINE KINASE"/>
    <property type="match status" value="1"/>
</dbReference>
<evidence type="ECO:0000256" key="6">
    <source>
        <dbReference type="ARBA" id="ARBA00022777"/>
    </source>
</evidence>
<evidence type="ECO:0000256" key="8">
    <source>
        <dbReference type="ARBA" id="ARBA00023012"/>
    </source>
</evidence>
<dbReference type="PANTHER" id="PTHR43065:SF10">
    <property type="entry name" value="PEROXIDE STRESS-ACTIVATED HISTIDINE KINASE MAK3"/>
    <property type="match status" value="1"/>
</dbReference>
<dbReference type="SUPFAM" id="SSF47384">
    <property type="entry name" value="Homodimeric domain of signal transducing histidine kinase"/>
    <property type="match status" value="1"/>
</dbReference>
<evidence type="ECO:0000256" key="1">
    <source>
        <dbReference type="ARBA" id="ARBA00000085"/>
    </source>
</evidence>
<reference evidence="11" key="1">
    <citation type="submission" date="2016-02" db="EMBL/GenBank/DDBJ databases">
        <title>Draft Genome Sequence of Sporotomaculum syntrophicum Strain FB, a Syntrophic Benzoate Degrader.</title>
        <authorList>
            <person name="Nobu M.K."/>
            <person name="Narihiro T."/>
            <person name="Qiu Y.-L."/>
            <person name="Ohashi A."/>
            <person name="Liu W.-T."/>
            <person name="Yuji S."/>
        </authorList>
    </citation>
    <scope>NUCLEOTIDE SEQUENCE</scope>
    <source>
        <strain evidence="11">FB</strain>
    </source>
</reference>
<evidence type="ECO:0000259" key="9">
    <source>
        <dbReference type="PROSITE" id="PS50109"/>
    </source>
</evidence>
<sequence>MVDIAESWSSLAIANLKIGLLVIDKNGRICLFNQALSRLTGITEDEVIGQPLNTPNKLLQTLTTGKEFQDLNPRAVLPFTSLANYLTSTQLIRDKSGYPVGAAAVFMPAERQHELEGAVIKAEKLAILGQMAAEMVHEIRNPLTVIGGFLTLLQKDLTGTPKEKHVSIIRAELEHVNNLISDFLQFSRPGYAKRTRCSIVQIITDVTMLVENEASLRKLEINLDLAGDIPDIFGDSDQLKQVFLNIFKNAFEALSFGGKIFVQSSWNSNERIVQVIIRDTGMGMDKQTMTSMFNPFFTTKENGTGLGLFIIKKIIENHGGKIEIQSEPGKGTIVTVLLPAG</sequence>
<dbReference type="InterPro" id="IPR004358">
    <property type="entry name" value="Sig_transdc_His_kin-like_C"/>
</dbReference>
<dbReference type="Pfam" id="PF02518">
    <property type="entry name" value="HATPase_c"/>
    <property type="match status" value="1"/>
</dbReference>
<proteinExistence type="predicted"/>
<dbReference type="PRINTS" id="PR00344">
    <property type="entry name" value="BCTRLSENSOR"/>
</dbReference>
<name>A0A9D3AYP9_9FIRM</name>
<dbReference type="SMART" id="SM00387">
    <property type="entry name" value="HATPase_c"/>
    <property type="match status" value="1"/>
</dbReference>
<dbReference type="OrthoDB" id="9784397at2"/>
<evidence type="ECO:0000256" key="7">
    <source>
        <dbReference type="ARBA" id="ARBA00022840"/>
    </source>
</evidence>
<dbReference type="PROSITE" id="PS50109">
    <property type="entry name" value="HIS_KIN"/>
    <property type="match status" value="1"/>
</dbReference>
<evidence type="ECO:0000256" key="3">
    <source>
        <dbReference type="ARBA" id="ARBA00022553"/>
    </source>
</evidence>
<dbReference type="GO" id="GO:0000155">
    <property type="term" value="F:phosphorelay sensor kinase activity"/>
    <property type="evidence" value="ECO:0007669"/>
    <property type="project" value="InterPro"/>
</dbReference>
<dbReference type="Gene3D" id="1.10.287.130">
    <property type="match status" value="1"/>
</dbReference>
<dbReference type="Gene3D" id="3.30.565.10">
    <property type="entry name" value="Histidine kinase-like ATPase, C-terminal domain"/>
    <property type="match status" value="1"/>
</dbReference>
<dbReference type="SMART" id="SM00388">
    <property type="entry name" value="HisKA"/>
    <property type="match status" value="1"/>
</dbReference>
<dbReference type="GO" id="GO:0005524">
    <property type="term" value="F:ATP binding"/>
    <property type="evidence" value="ECO:0007669"/>
    <property type="project" value="UniProtKB-KW"/>
</dbReference>
<dbReference type="EMBL" id="LSRS01000003">
    <property type="protein sequence ID" value="KAF1085034.1"/>
    <property type="molecule type" value="Genomic_DNA"/>
</dbReference>
<dbReference type="Proteomes" id="UP000798488">
    <property type="component" value="Unassembled WGS sequence"/>
</dbReference>
<dbReference type="CDD" id="cd00130">
    <property type="entry name" value="PAS"/>
    <property type="match status" value="1"/>
</dbReference>
<dbReference type="InterPro" id="IPR003594">
    <property type="entry name" value="HATPase_dom"/>
</dbReference>
<dbReference type="Gene3D" id="3.30.450.20">
    <property type="entry name" value="PAS domain"/>
    <property type="match status" value="1"/>
</dbReference>
<dbReference type="InterPro" id="IPR005467">
    <property type="entry name" value="His_kinase_dom"/>
</dbReference>
<dbReference type="InterPro" id="IPR035965">
    <property type="entry name" value="PAS-like_dom_sf"/>
</dbReference>
<accession>A0A9D3AYP9</accession>
<comment type="catalytic activity">
    <reaction evidence="1">
        <text>ATP + protein L-histidine = ADP + protein N-phospho-L-histidine.</text>
        <dbReference type="EC" id="2.7.13.3"/>
    </reaction>
</comment>
<evidence type="ECO:0000259" key="10">
    <source>
        <dbReference type="PROSITE" id="PS50112"/>
    </source>
</evidence>
<dbReference type="InterPro" id="IPR003661">
    <property type="entry name" value="HisK_dim/P_dom"/>
</dbReference>
<dbReference type="SUPFAM" id="SSF55874">
    <property type="entry name" value="ATPase domain of HSP90 chaperone/DNA topoisomerase II/histidine kinase"/>
    <property type="match status" value="1"/>
</dbReference>
<keyword evidence="4 11" id="KW-0808">Transferase</keyword>
<keyword evidence="3" id="KW-0597">Phosphoprotein</keyword>
<keyword evidence="6 11" id="KW-0418">Kinase</keyword>
<dbReference type="RefSeq" id="WP_161821558.1">
    <property type="nucleotide sequence ID" value="NZ_LSRS01000003.1"/>
</dbReference>
<dbReference type="InterPro" id="IPR013767">
    <property type="entry name" value="PAS_fold"/>
</dbReference>
<evidence type="ECO:0000313" key="11">
    <source>
        <dbReference type="EMBL" id="KAF1085034.1"/>
    </source>
</evidence>
<keyword evidence="12" id="KW-1185">Reference proteome</keyword>
<keyword evidence="7" id="KW-0067">ATP-binding</keyword>
<dbReference type="AlphaFoldDB" id="A0A9D3AYP9"/>
<dbReference type="SUPFAM" id="SSF55785">
    <property type="entry name" value="PYP-like sensor domain (PAS domain)"/>
    <property type="match status" value="1"/>
</dbReference>
<dbReference type="EC" id="2.7.13.3" evidence="2"/>
<dbReference type="PROSITE" id="PS50112">
    <property type="entry name" value="PAS"/>
    <property type="match status" value="1"/>
</dbReference>
<keyword evidence="8" id="KW-0902">Two-component regulatory system</keyword>
<dbReference type="InterPro" id="IPR036097">
    <property type="entry name" value="HisK_dim/P_sf"/>
</dbReference>
<dbReference type="Pfam" id="PF00512">
    <property type="entry name" value="HisKA"/>
    <property type="match status" value="1"/>
</dbReference>
<dbReference type="InterPro" id="IPR036890">
    <property type="entry name" value="HATPase_C_sf"/>
</dbReference>
<protein>
    <recommendedName>
        <fullName evidence="2">histidine kinase</fullName>
        <ecNumber evidence="2">2.7.13.3</ecNumber>
    </recommendedName>
</protein>
<dbReference type="NCBIfam" id="TIGR00229">
    <property type="entry name" value="sensory_box"/>
    <property type="match status" value="1"/>
</dbReference>
<feature type="domain" description="Histidine kinase" evidence="9">
    <location>
        <begin position="134"/>
        <end position="341"/>
    </location>
</feature>
<keyword evidence="5" id="KW-0547">Nucleotide-binding</keyword>